<comment type="catalytic activity">
    <reaction evidence="6">
        <text>arsenic triglutathione + [thioredoxin]-dithiol + S-adenosyl-L-methionine + 2 H2O = methylarsonous acid + [thioredoxin]-disulfide + 3 glutathione + S-adenosyl-L-homocysteine + H(+)</text>
        <dbReference type="Rhea" id="RHEA:69460"/>
        <dbReference type="Rhea" id="RHEA-COMP:10698"/>
        <dbReference type="Rhea" id="RHEA-COMP:10700"/>
        <dbReference type="ChEBI" id="CHEBI:15377"/>
        <dbReference type="ChEBI" id="CHEBI:15378"/>
        <dbReference type="ChEBI" id="CHEBI:17826"/>
        <dbReference type="ChEBI" id="CHEBI:29950"/>
        <dbReference type="ChEBI" id="CHEBI:50058"/>
        <dbReference type="ChEBI" id="CHEBI:57856"/>
        <dbReference type="ChEBI" id="CHEBI:57925"/>
        <dbReference type="ChEBI" id="CHEBI:59789"/>
        <dbReference type="ChEBI" id="CHEBI:183640"/>
        <dbReference type="EC" id="2.1.1.137"/>
    </reaction>
</comment>
<comment type="catalytic activity">
    <reaction evidence="8">
        <text>arsenic triglutathione + 3 [thioredoxin]-dithiol + 3 S-adenosyl-L-methionine = trimethylarsine + 3 [thioredoxin]-disulfide + 3 glutathione + 3 S-adenosyl-L-homocysteine + 3 H(+)</text>
        <dbReference type="Rhea" id="RHEA:69432"/>
        <dbReference type="Rhea" id="RHEA-COMP:10698"/>
        <dbReference type="Rhea" id="RHEA-COMP:10700"/>
        <dbReference type="ChEBI" id="CHEBI:15378"/>
        <dbReference type="ChEBI" id="CHEBI:27130"/>
        <dbReference type="ChEBI" id="CHEBI:29950"/>
        <dbReference type="ChEBI" id="CHEBI:50058"/>
        <dbReference type="ChEBI" id="CHEBI:57856"/>
        <dbReference type="ChEBI" id="CHEBI:57925"/>
        <dbReference type="ChEBI" id="CHEBI:59789"/>
        <dbReference type="ChEBI" id="CHEBI:183640"/>
        <dbReference type="EC" id="2.1.1.137"/>
    </reaction>
</comment>
<comment type="catalytic activity">
    <reaction evidence="7">
        <text>arsenic triglutathione + 2 [thioredoxin]-dithiol + 2 S-adenosyl-L-methionine + H2O = dimethylarsinous acid + 2 [thioredoxin]-disulfide + 3 glutathione + 2 S-adenosyl-L-homocysteine + 2 H(+)</text>
        <dbReference type="Rhea" id="RHEA:69464"/>
        <dbReference type="Rhea" id="RHEA-COMP:10698"/>
        <dbReference type="Rhea" id="RHEA-COMP:10700"/>
        <dbReference type="ChEBI" id="CHEBI:15377"/>
        <dbReference type="ChEBI" id="CHEBI:15378"/>
        <dbReference type="ChEBI" id="CHEBI:23808"/>
        <dbReference type="ChEBI" id="CHEBI:29950"/>
        <dbReference type="ChEBI" id="CHEBI:50058"/>
        <dbReference type="ChEBI" id="CHEBI:57856"/>
        <dbReference type="ChEBI" id="CHEBI:57925"/>
        <dbReference type="ChEBI" id="CHEBI:59789"/>
        <dbReference type="ChEBI" id="CHEBI:183640"/>
        <dbReference type="EC" id="2.1.1.137"/>
    </reaction>
</comment>
<protein>
    <recommendedName>
        <fullName evidence="5">Arsenite methyltransferase</fullName>
        <ecNumber evidence="4">2.1.1.137</ecNumber>
    </recommendedName>
</protein>
<dbReference type="PANTHER" id="PTHR43675:SF8">
    <property type="entry name" value="ARSENITE METHYLTRANSFERASE"/>
    <property type="match status" value="1"/>
</dbReference>
<name>A0ABW7Z724_9ACTN</name>
<evidence type="ECO:0000259" key="9">
    <source>
        <dbReference type="Pfam" id="PF13847"/>
    </source>
</evidence>
<dbReference type="InterPro" id="IPR029063">
    <property type="entry name" value="SAM-dependent_MTases_sf"/>
</dbReference>
<keyword evidence="11" id="KW-1185">Reference proteome</keyword>
<evidence type="ECO:0000256" key="6">
    <source>
        <dbReference type="ARBA" id="ARBA00047941"/>
    </source>
</evidence>
<sequence>MAASHDAGTRGCYEEAARSLAAGELSCCAPCAPQYFGAAAYPQDELAGLPRAVIDSAMGCGHPVGAARPRPGEVVVDLGCGTGLDVLLAARRAGPGGRAIGVDMTSGLLDLARAYARRAGAANAGFLCARIERLPLPGGFADVVLANGAFSLSPDQPAAFAEACRVLRPGGRFVVSDFILRDGLDAGQRHEAGRRAGCLGALAAAEHLRHLVDAGFATPEVRLDHRIAPGMYLGLVTAERARPPTTRR</sequence>
<proteinExistence type="inferred from homology"/>
<dbReference type="SUPFAM" id="SSF53335">
    <property type="entry name" value="S-adenosyl-L-methionine-dependent methyltransferases"/>
    <property type="match status" value="1"/>
</dbReference>
<comment type="caution">
    <text evidence="10">The sequence shown here is derived from an EMBL/GenBank/DDBJ whole genome shotgun (WGS) entry which is preliminary data.</text>
</comment>
<organism evidence="10 11">
    <name type="scientific">Nonomuraea typhae</name>
    <dbReference type="NCBI Taxonomy" id="2603600"/>
    <lineage>
        <taxon>Bacteria</taxon>
        <taxon>Bacillati</taxon>
        <taxon>Actinomycetota</taxon>
        <taxon>Actinomycetes</taxon>
        <taxon>Streptosporangiales</taxon>
        <taxon>Streptosporangiaceae</taxon>
        <taxon>Nonomuraea</taxon>
    </lineage>
</organism>
<accession>A0ABW7Z724</accession>
<dbReference type="Gene3D" id="3.40.50.150">
    <property type="entry name" value="Vaccinia Virus protein VP39"/>
    <property type="match status" value="1"/>
</dbReference>
<keyword evidence="1" id="KW-0808">Transferase</keyword>
<keyword evidence="2" id="KW-0949">S-adenosyl-L-methionine</keyword>
<dbReference type="InterPro" id="IPR025714">
    <property type="entry name" value="Methyltranfer_dom"/>
</dbReference>
<evidence type="ECO:0000256" key="5">
    <source>
        <dbReference type="ARBA" id="ARBA00034545"/>
    </source>
</evidence>
<evidence type="ECO:0000313" key="10">
    <source>
        <dbReference type="EMBL" id="MFI6503982.1"/>
    </source>
</evidence>
<feature type="domain" description="Methyltransferase" evidence="9">
    <location>
        <begin position="71"/>
        <end position="185"/>
    </location>
</feature>
<comment type="similarity">
    <text evidence="3">Belongs to the methyltransferase superfamily. Arsenite methyltransferase family.</text>
</comment>
<dbReference type="GO" id="GO:0008168">
    <property type="term" value="F:methyltransferase activity"/>
    <property type="evidence" value="ECO:0007669"/>
    <property type="project" value="UniProtKB-KW"/>
</dbReference>
<evidence type="ECO:0000256" key="1">
    <source>
        <dbReference type="ARBA" id="ARBA00022679"/>
    </source>
</evidence>
<evidence type="ECO:0000256" key="2">
    <source>
        <dbReference type="ARBA" id="ARBA00022691"/>
    </source>
</evidence>
<evidence type="ECO:0000256" key="8">
    <source>
        <dbReference type="ARBA" id="ARBA00048428"/>
    </source>
</evidence>
<keyword evidence="10" id="KW-0489">Methyltransferase</keyword>
<gene>
    <name evidence="10" type="ORF">ACIBG2_41815</name>
</gene>
<dbReference type="InterPro" id="IPR026669">
    <property type="entry name" value="Arsenite_MeTrfase-like"/>
</dbReference>
<evidence type="ECO:0000256" key="3">
    <source>
        <dbReference type="ARBA" id="ARBA00034487"/>
    </source>
</evidence>
<dbReference type="EMBL" id="JBITGY010000013">
    <property type="protein sequence ID" value="MFI6503982.1"/>
    <property type="molecule type" value="Genomic_DNA"/>
</dbReference>
<dbReference type="Pfam" id="PF13847">
    <property type="entry name" value="Methyltransf_31"/>
    <property type="match status" value="1"/>
</dbReference>
<dbReference type="EC" id="2.1.1.137" evidence="4"/>
<reference evidence="10 11" key="1">
    <citation type="submission" date="2024-10" db="EMBL/GenBank/DDBJ databases">
        <title>The Natural Products Discovery Center: Release of the First 8490 Sequenced Strains for Exploring Actinobacteria Biosynthetic Diversity.</title>
        <authorList>
            <person name="Kalkreuter E."/>
            <person name="Kautsar S.A."/>
            <person name="Yang D."/>
            <person name="Bader C.D."/>
            <person name="Teijaro C.N."/>
            <person name="Fluegel L."/>
            <person name="Davis C.M."/>
            <person name="Simpson J.R."/>
            <person name="Lauterbach L."/>
            <person name="Steele A.D."/>
            <person name="Gui C."/>
            <person name="Meng S."/>
            <person name="Li G."/>
            <person name="Viehrig K."/>
            <person name="Ye F."/>
            <person name="Su P."/>
            <person name="Kiefer A.F."/>
            <person name="Nichols A."/>
            <person name="Cepeda A.J."/>
            <person name="Yan W."/>
            <person name="Fan B."/>
            <person name="Jiang Y."/>
            <person name="Adhikari A."/>
            <person name="Zheng C.-J."/>
            <person name="Schuster L."/>
            <person name="Cowan T.M."/>
            <person name="Smanski M.J."/>
            <person name="Chevrette M.G."/>
            <person name="De Carvalho L.P.S."/>
            <person name="Shen B."/>
        </authorList>
    </citation>
    <scope>NUCLEOTIDE SEQUENCE [LARGE SCALE GENOMIC DNA]</scope>
    <source>
        <strain evidence="10 11">NPDC050545</strain>
    </source>
</reference>
<dbReference type="CDD" id="cd02440">
    <property type="entry name" value="AdoMet_MTases"/>
    <property type="match status" value="1"/>
</dbReference>
<evidence type="ECO:0000256" key="7">
    <source>
        <dbReference type="ARBA" id="ARBA00047943"/>
    </source>
</evidence>
<dbReference type="PANTHER" id="PTHR43675">
    <property type="entry name" value="ARSENITE METHYLTRANSFERASE"/>
    <property type="match status" value="1"/>
</dbReference>
<evidence type="ECO:0000256" key="4">
    <source>
        <dbReference type="ARBA" id="ARBA00034521"/>
    </source>
</evidence>
<dbReference type="Proteomes" id="UP001612741">
    <property type="component" value="Unassembled WGS sequence"/>
</dbReference>
<dbReference type="GO" id="GO:0032259">
    <property type="term" value="P:methylation"/>
    <property type="evidence" value="ECO:0007669"/>
    <property type="project" value="UniProtKB-KW"/>
</dbReference>
<evidence type="ECO:0000313" key="11">
    <source>
        <dbReference type="Proteomes" id="UP001612741"/>
    </source>
</evidence>
<dbReference type="RefSeq" id="WP_397089742.1">
    <property type="nucleotide sequence ID" value="NZ_JBITGY010000013.1"/>
</dbReference>